<comment type="subcellular location">
    <subcellularLocation>
        <location evidence="1">Bacterial microcompartment</location>
    </subcellularLocation>
</comment>
<dbReference type="GO" id="GO:0031469">
    <property type="term" value="C:bacterial microcompartment"/>
    <property type="evidence" value="ECO:0007669"/>
    <property type="project" value="UniProtKB-SubCell"/>
</dbReference>
<evidence type="ECO:0000256" key="1">
    <source>
        <dbReference type="ARBA" id="ARBA00024322"/>
    </source>
</evidence>
<protein>
    <submittedName>
        <fullName evidence="6">BMC domain-containing protein</fullName>
    </submittedName>
</protein>
<feature type="domain" description="BMC" evidence="5">
    <location>
        <begin position="3"/>
        <end position="89"/>
    </location>
</feature>
<organism evidence="6 7">
    <name type="scientific">Companilactobacillus suantsaicola</name>
    <dbReference type="NCBI Taxonomy" id="2487723"/>
    <lineage>
        <taxon>Bacteria</taxon>
        <taxon>Bacillati</taxon>
        <taxon>Bacillota</taxon>
        <taxon>Bacilli</taxon>
        <taxon>Lactobacillales</taxon>
        <taxon>Lactobacillaceae</taxon>
        <taxon>Companilactobacillus</taxon>
    </lineage>
</organism>
<dbReference type="InterPro" id="IPR037233">
    <property type="entry name" value="CcmK-like_sf"/>
</dbReference>
<evidence type="ECO:0000313" key="6">
    <source>
        <dbReference type="EMBL" id="TGD24845.1"/>
    </source>
</evidence>
<dbReference type="AlphaFoldDB" id="A0A4Z0JP37"/>
<dbReference type="Pfam" id="PF00936">
    <property type="entry name" value="BMC"/>
    <property type="match status" value="1"/>
</dbReference>
<dbReference type="InterPro" id="IPR044872">
    <property type="entry name" value="CcmK/CsoS1_BMC"/>
</dbReference>
<dbReference type="InterPro" id="IPR050575">
    <property type="entry name" value="BMC_shell"/>
</dbReference>
<dbReference type="EMBL" id="RKLY01000003">
    <property type="protein sequence ID" value="TGD24845.1"/>
    <property type="molecule type" value="Genomic_DNA"/>
</dbReference>
<dbReference type="Proteomes" id="UP000298021">
    <property type="component" value="Unassembled WGS sequence"/>
</dbReference>
<dbReference type="CDD" id="cd07045">
    <property type="entry name" value="BMC_CcmK_like"/>
    <property type="match status" value="1"/>
</dbReference>
<dbReference type="OrthoDB" id="9812608at2"/>
<dbReference type="PROSITE" id="PS51930">
    <property type="entry name" value="BMC_2"/>
    <property type="match status" value="1"/>
</dbReference>
<reference evidence="6 7" key="1">
    <citation type="submission" date="2018-10" db="EMBL/GenBank/DDBJ databases">
        <title>Lactobacillus sp. R7 and Lactobacillus sp. R19 isolated from fermented mustard green product of Taiwan.</title>
        <authorList>
            <person name="Lin S.-T."/>
        </authorList>
    </citation>
    <scope>NUCLEOTIDE SEQUENCE [LARGE SCALE GENOMIC DNA]</scope>
    <source>
        <strain evidence="6 7">BCRC 81127</strain>
    </source>
</reference>
<keyword evidence="7" id="KW-1185">Reference proteome</keyword>
<evidence type="ECO:0000313" key="7">
    <source>
        <dbReference type="Proteomes" id="UP000298021"/>
    </source>
</evidence>
<evidence type="ECO:0000259" key="5">
    <source>
        <dbReference type="PROSITE" id="PS51930"/>
    </source>
</evidence>
<evidence type="ECO:0000256" key="2">
    <source>
        <dbReference type="ARBA" id="ARBA00024446"/>
    </source>
</evidence>
<dbReference type="PANTHER" id="PTHR33941">
    <property type="entry name" value="PROPANEDIOL UTILIZATION PROTEIN PDUA"/>
    <property type="match status" value="1"/>
</dbReference>
<name>A0A4Z0JP37_9LACO</name>
<dbReference type="RefSeq" id="WP_135371221.1">
    <property type="nucleotide sequence ID" value="NZ_RKLY01000003.1"/>
</dbReference>
<feature type="region of interest" description="Disordered" evidence="4">
    <location>
        <begin position="88"/>
        <end position="120"/>
    </location>
</feature>
<dbReference type="Gene3D" id="3.30.70.1710">
    <property type="match status" value="1"/>
</dbReference>
<evidence type="ECO:0000256" key="3">
    <source>
        <dbReference type="PROSITE-ProRule" id="PRU01278"/>
    </source>
</evidence>
<keyword evidence="2" id="KW-1283">Bacterial microcompartment</keyword>
<gene>
    <name evidence="6" type="ORF">EGT49_01650</name>
</gene>
<dbReference type="SMART" id="SM00877">
    <property type="entry name" value="BMC"/>
    <property type="match status" value="1"/>
</dbReference>
<feature type="compositionally biased region" description="Basic and acidic residues" evidence="4">
    <location>
        <begin position="104"/>
        <end position="120"/>
    </location>
</feature>
<comment type="caution">
    <text evidence="6">The sequence shown here is derived from an EMBL/GenBank/DDBJ whole genome shotgun (WGS) entry which is preliminary data.</text>
</comment>
<evidence type="ECO:0000256" key="4">
    <source>
        <dbReference type="SAM" id="MobiDB-lite"/>
    </source>
</evidence>
<dbReference type="PANTHER" id="PTHR33941:SF11">
    <property type="entry name" value="BACTERIAL MICROCOMPARTMENT SHELL PROTEIN PDUJ"/>
    <property type="match status" value="1"/>
</dbReference>
<dbReference type="InterPro" id="IPR000249">
    <property type="entry name" value="BMC_dom"/>
</dbReference>
<dbReference type="SUPFAM" id="SSF143414">
    <property type="entry name" value="CcmK-like"/>
    <property type="match status" value="1"/>
</dbReference>
<accession>A0A4Z0JP37</accession>
<proteinExistence type="inferred from homology"/>
<sequence>MQALGLIETNGLIAAIESSDVMLKTSEVSLINREFVGGGLVTISVCGDVGAVKTAVDAGASAVDQLGENLLVSKHVIARPDSEIDKIVKNKKDTDTSVESSQEVNDKQVDNSEKTNSKLAELESKRINELRTMLKNKSAKISDADIQKMSKKQIITEILNADKEG</sequence>
<comment type="similarity">
    <text evidence="3">Belongs to the bacterial microcompartments protein family.</text>
</comment>